<accession>N1JCR4</accession>
<comment type="caution">
    <text evidence="2">The sequence shown here is derived from an EMBL/GenBank/DDBJ whole genome shotgun (WGS) entry which is preliminary data.</text>
</comment>
<feature type="compositionally biased region" description="Polar residues" evidence="1">
    <location>
        <begin position="645"/>
        <end position="654"/>
    </location>
</feature>
<feature type="compositionally biased region" description="Basic and acidic residues" evidence="1">
    <location>
        <begin position="908"/>
        <end position="934"/>
    </location>
</feature>
<feature type="compositionally biased region" description="Low complexity" evidence="1">
    <location>
        <begin position="665"/>
        <end position="677"/>
    </location>
</feature>
<proteinExistence type="predicted"/>
<feature type="region of interest" description="Disordered" evidence="1">
    <location>
        <begin position="906"/>
        <end position="945"/>
    </location>
</feature>
<dbReference type="EMBL" id="CAUH01001547">
    <property type="protein sequence ID" value="CCU75667.1"/>
    <property type="molecule type" value="Genomic_DNA"/>
</dbReference>
<feature type="region of interest" description="Disordered" evidence="1">
    <location>
        <begin position="40"/>
        <end position="164"/>
    </location>
</feature>
<gene>
    <name evidence="2" type="ORF">BGHDH14_bgh03660</name>
</gene>
<feature type="compositionally biased region" description="Polar residues" evidence="1">
    <location>
        <begin position="599"/>
        <end position="612"/>
    </location>
</feature>
<evidence type="ECO:0000256" key="1">
    <source>
        <dbReference type="SAM" id="MobiDB-lite"/>
    </source>
</evidence>
<name>N1JCR4_BLUG1</name>
<feature type="compositionally biased region" description="Polar residues" evidence="1">
    <location>
        <begin position="120"/>
        <end position="130"/>
    </location>
</feature>
<feature type="region of interest" description="Disordered" evidence="1">
    <location>
        <begin position="238"/>
        <end position="263"/>
    </location>
</feature>
<dbReference type="Proteomes" id="UP000015441">
    <property type="component" value="Unassembled WGS sequence"/>
</dbReference>
<feature type="compositionally biased region" description="Polar residues" evidence="1">
    <location>
        <begin position="391"/>
        <end position="407"/>
    </location>
</feature>
<feature type="compositionally biased region" description="Pro residues" evidence="1">
    <location>
        <begin position="67"/>
        <end position="77"/>
    </location>
</feature>
<feature type="region of interest" description="Disordered" evidence="1">
    <location>
        <begin position="306"/>
        <end position="450"/>
    </location>
</feature>
<feature type="compositionally biased region" description="Basic residues" evidence="1">
    <location>
        <begin position="134"/>
        <end position="155"/>
    </location>
</feature>
<feature type="compositionally biased region" description="Polar residues" evidence="1">
    <location>
        <begin position="308"/>
        <end position="344"/>
    </location>
</feature>
<feature type="compositionally biased region" description="Low complexity" evidence="1">
    <location>
        <begin position="507"/>
        <end position="516"/>
    </location>
</feature>
<feature type="region of interest" description="Disordered" evidence="1">
    <location>
        <begin position="599"/>
        <end position="619"/>
    </location>
</feature>
<dbReference type="OrthoDB" id="5369729at2759"/>
<evidence type="ECO:0000313" key="2">
    <source>
        <dbReference type="EMBL" id="CCU75667.1"/>
    </source>
</evidence>
<feature type="region of interest" description="Disordered" evidence="1">
    <location>
        <begin position="795"/>
        <end position="816"/>
    </location>
</feature>
<evidence type="ECO:0000313" key="3">
    <source>
        <dbReference type="Proteomes" id="UP000015441"/>
    </source>
</evidence>
<organism evidence="2 3">
    <name type="scientific">Blumeria graminis f. sp. hordei (strain DH14)</name>
    <name type="common">Barley powdery mildew</name>
    <name type="synonym">Oidium monilioides f. sp. hordei</name>
    <dbReference type="NCBI Taxonomy" id="546991"/>
    <lineage>
        <taxon>Eukaryota</taxon>
        <taxon>Fungi</taxon>
        <taxon>Dikarya</taxon>
        <taxon>Ascomycota</taxon>
        <taxon>Pezizomycotina</taxon>
        <taxon>Leotiomycetes</taxon>
        <taxon>Erysiphales</taxon>
        <taxon>Erysiphaceae</taxon>
        <taxon>Blumeria</taxon>
        <taxon>Blumeria hordei</taxon>
    </lineage>
</organism>
<dbReference type="AlphaFoldDB" id="N1JCR4"/>
<sequence length="945" mass="103660">MSEVETIISYSAHVPAEVDKSSCTALVLFIKETAADGNMTEVTRDPGLTKELTDRVRPSPTGNSSPAPWPTPQPLPHPQRLQLPRQPPNGLQQPLNHFYRQPVSSKKSSSQSSKYPGSSITTFSRSSDNPTAKLKPKHQRTRRCSNTPCRRRAKTNRGPPPSMVTQGFYATIAPTSSWIVQHSIIGPANPDDVLTFDQPKCASLNSTPGRRISIQLPHFGTIQDLSLPITTNHAMVTSSSEWAQGSDSIDQSQNSEQYELPDELASDESDLFLRAAKEEEIARPTSVVHTKSPMPNRWSRIAYASLPPHTNTQGSEQDSHSLQRTPSKSYTLRPDLSTSLVSTDKSMRREGFNRICPNQPTSRKNPSTPINNSRDSSPRESFLPQADRRSSFQSITQYRSTSRSSGADKSVQHTIGGRRPSVPDMKSPPRSGYRLPNGLYSTSRTYNSSPLAPRTMEMACLQEHARKPEDTESLASTAAQSTVWDELEELKSRIHRLEMTGKIAPNSGTGTATSHASSERPRTATTTVTTMSISPKWERNNSQALTEPVPPTSSNEVYPLLKSALIKSKPILMPEIYKALEASTFDAISIVSMMGNSGQPGPISNAQTSSHATAGVTDRQVRRKAESLCRSLTELCLALCEKPPENTSMTSDTNNQEDESRKAIQSTTSTAQHTSTQMKPHQSSPQSLSRLGARRSSLLTPSLHSTRLALPESRTPPQGAMSSRLSSLVVRTPQAVDEDVDYRHRTPSRGFSELNMGSAREKPYHSACAEAPRLMQSSLPVRRHLTSASLSRAATITGFDGRPPTVSSTSERDQGAHGMMGRLIEAREKQTMSLGRAVDFEAPGERYKMERGVGWAECVATECTMTKRGGKRFALLMGTCGTVGARRIGVVWARLARSRARGIVHGGRRGEFQHPEVRAPKRLRDQGGWKRRQDFGASDGRPAGS</sequence>
<feature type="region of interest" description="Disordered" evidence="1">
    <location>
        <begin position="705"/>
        <end position="729"/>
    </location>
</feature>
<dbReference type="eggNOG" id="ENOG502S1ZU">
    <property type="taxonomic scope" value="Eukaryota"/>
</dbReference>
<feature type="compositionally biased region" description="Polar residues" evidence="1">
    <location>
        <begin position="238"/>
        <end position="257"/>
    </location>
</feature>
<feature type="region of interest" description="Disordered" evidence="1">
    <location>
        <begin position="502"/>
        <end position="529"/>
    </location>
</feature>
<dbReference type="HOGENOM" id="CLU_310996_0_0_1"/>
<protein>
    <submittedName>
        <fullName evidence="2">LPXTG-motif cell wall anchor domain protein/predicted conserved protein</fullName>
    </submittedName>
</protein>
<dbReference type="InParanoid" id="N1JCR4"/>
<feature type="region of interest" description="Disordered" evidence="1">
    <location>
        <begin position="643"/>
        <end position="692"/>
    </location>
</feature>
<feature type="compositionally biased region" description="Low complexity" evidence="1">
    <location>
        <begin position="78"/>
        <end position="95"/>
    </location>
</feature>
<keyword evidence="3" id="KW-1185">Reference proteome</keyword>
<dbReference type="STRING" id="546991.N1JCR4"/>
<feature type="compositionally biased region" description="Polar residues" evidence="1">
    <location>
        <begin position="356"/>
        <end position="375"/>
    </location>
</feature>
<feature type="compositionally biased region" description="Low complexity" evidence="1">
    <location>
        <begin position="104"/>
        <end position="119"/>
    </location>
</feature>
<feature type="compositionally biased region" description="Basic and acidic residues" evidence="1">
    <location>
        <begin position="42"/>
        <end position="57"/>
    </location>
</feature>
<reference evidence="2 3" key="1">
    <citation type="journal article" date="2010" name="Science">
        <title>Genome expansion and gene loss in powdery mildew fungi reveal tradeoffs in extreme parasitism.</title>
        <authorList>
            <person name="Spanu P.D."/>
            <person name="Abbott J.C."/>
            <person name="Amselem J."/>
            <person name="Burgis T.A."/>
            <person name="Soanes D.M."/>
            <person name="Stueber K."/>
            <person name="Ver Loren van Themaat E."/>
            <person name="Brown J.K.M."/>
            <person name="Butcher S.A."/>
            <person name="Gurr S.J."/>
            <person name="Lebrun M.-H."/>
            <person name="Ridout C.J."/>
            <person name="Schulze-Lefert P."/>
            <person name="Talbot N.J."/>
            <person name="Ahmadinejad N."/>
            <person name="Ametz C."/>
            <person name="Barton G.R."/>
            <person name="Benjdia M."/>
            <person name="Bidzinski P."/>
            <person name="Bindschedler L.V."/>
            <person name="Both M."/>
            <person name="Brewer M.T."/>
            <person name="Cadle-Davidson L."/>
            <person name="Cadle-Davidson M.M."/>
            <person name="Collemare J."/>
            <person name="Cramer R."/>
            <person name="Frenkel O."/>
            <person name="Godfrey D."/>
            <person name="Harriman J."/>
            <person name="Hoede C."/>
            <person name="King B.C."/>
            <person name="Klages S."/>
            <person name="Kleemann J."/>
            <person name="Knoll D."/>
            <person name="Koti P.S."/>
            <person name="Kreplak J."/>
            <person name="Lopez-Ruiz F.J."/>
            <person name="Lu X."/>
            <person name="Maekawa T."/>
            <person name="Mahanil S."/>
            <person name="Micali C."/>
            <person name="Milgroom M.G."/>
            <person name="Montana G."/>
            <person name="Noir S."/>
            <person name="O'Connell R.J."/>
            <person name="Oberhaensli S."/>
            <person name="Parlange F."/>
            <person name="Pedersen C."/>
            <person name="Quesneville H."/>
            <person name="Reinhardt R."/>
            <person name="Rott M."/>
            <person name="Sacristan S."/>
            <person name="Schmidt S.M."/>
            <person name="Schoen M."/>
            <person name="Skamnioti P."/>
            <person name="Sommer H."/>
            <person name="Stephens A."/>
            <person name="Takahara H."/>
            <person name="Thordal-Christensen H."/>
            <person name="Vigouroux M."/>
            <person name="Wessling R."/>
            <person name="Wicker T."/>
            <person name="Panstruga R."/>
        </authorList>
    </citation>
    <scope>NUCLEOTIDE SEQUENCE [LARGE SCALE GENOMIC DNA]</scope>
    <source>
        <strain evidence="2">DH14</strain>
    </source>
</reference>
<feature type="compositionally biased region" description="Polar residues" evidence="1">
    <location>
        <begin position="439"/>
        <end position="450"/>
    </location>
</feature>